<protein>
    <recommendedName>
        <fullName evidence="3">Arylsulfatase</fullName>
    </recommendedName>
</protein>
<reference evidence="1 2" key="1">
    <citation type="journal article" date="2019" name="Int. J. Syst. Evol. Microbiol.">
        <title>The Global Catalogue of Microorganisms (GCM) 10K type strain sequencing project: providing services to taxonomists for standard genome sequencing and annotation.</title>
        <authorList>
            <consortium name="The Broad Institute Genomics Platform"/>
            <consortium name="The Broad Institute Genome Sequencing Center for Infectious Disease"/>
            <person name="Wu L."/>
            <person name="Ma J."/>
        </authorList>
    </citation>
    <scope>NUCLEOTIDE SEQUENCE [LARGE SCALE GENOMIC DNA]</scope>
    <source>
        <strain evidence="1 2">DT72</strain>
    </source>
</reference>
<dbReference type="InterPro" id="IPR017850">
    <property type="entry name" value="Alkaline_phosphatase_core_sf"/>
</dbReference>
<evidence type="ECO:0000313" key="2">
    <source>
        <dbReference type="Proteomes" id="UP001596407"/>
    </source>
</evidence>
<keyword evidence="2" id="KW-1185">Reference proteome</keyword>
<dbReference type="Gene3D" id="3.40.720.10">
    <property type="entry name" value="Alkaline Phosphatase, subunit A"/>
    <property type="match status" value="1"/>
</dbReference>
<proteinExistence type="predicted"/>
<dbReference type="EMBL" id="JBHSZH010000005">
    <property type="protein sequence ID" value="MFC7080228.1"/>
    <property type="molecule type" value="Genomic_DNA"/>
</dbReference>
<dbReference type="AlphaFoldDB" id="A0ABD5WM87"/>
<organism evidence="1 2">
    <name type="scientific">Halorussus caseinilyticus</name>
    <dbReference type="NCBI Taxonomy" id="3034025"/>
    <lineage>
        <taxon>Archaea</taxon>
        <taxon>Methanobacteriati</taxon>
        <taxon>Methanobacteriota</taxon>
        <taxon>Stenosarchaea group</taxon>
        <taxon>Halobacteria</taxon>
        <taxon>Halobacteriales</taxon>
        <taxon>Haladaptataceae</taxon>
        <taxon>Halorussus</taxon>
    </lineage>
</organism>
<dbReference type="Proteomes" id="UP001596407">
    <property type="component" value="Unassembled WGS sequence"/>
</dbReference>
<dbReference type="RefSeq" id="WP_382209537.1">
    <property type="nucleotide sequence ID" value="NZ_JBHSZH010000005.1"/>
</dbReference>
<gene>
    <name evidence="1" type="ORF">ACFQJ6_08955</name>
</gene>
<evidence type="ECO:0000313" key="1">
    <source>
        <dbReference type="EMBL" id="MFC7080228.1"/>
    </source>
</evidence>
<dbReference type="SUPFAM" id="SSF53649">
    <property type="entry name" value="Alkaline phosphatase-like"/>
    <property type="match status" value="1"/>
</dbReference>
<accession>A0ABD5WM87</accession>
<evidence type="ECO:0008006" key="3">
    <source>
        <dbReference type="Google" id="ProtNLM"/>
    </source>
</evidence>
<name>A0ABD5WM87_9EURY</name>
<sequence length="233" mass="26647">MTLGDWVRESKYKIDAYGLRKGARSAAFDFWGGAARRFCHNLGLDTHGTPIYERDWDVLVLLDTCRIDALETVSDEFDFLPSSVPSFTSLGSTSWEWMHDNFTDEYRDEIAQTAYVTANPHTRRFGDEFPMSPDAFGLLDEVWEYEWDDDLSGNPPRPVTDRAISVARERDPERLIVHYMQPHAPYPALEEFAPEAARILANDDDRAIWDLLQAGQLPGRPRGARIWRTSGGF</sequence>
<comment type="caution">
    <text evidence="1">The sequence shown here is derived from an EMBL/GenBank/DDBJ whole genome shotgun (WGS) entry which is preliminary data.</text>
</comment>